<dbReference type="Pfam" id="PF01825">
    <property type="entry name" value="GPS"/>
    <property type="match status" value="1"/>
</dbReference>
<dbReference type="SUPFAM" id="SSF49723">
    <property type="entry name" value="Lipase/lipooxygenase domain (PLAT/LH2 domain)"/>
    <property type="match status" value="1"/>
</dbReference>
<keyword evidence="3 7" id="KW-1133">Transmembrane helix</keyword>
<evidence type="ECO:0000256" key="4">
    <source>
        <dbReference type="ARBA" id="ARBA00023136"/>
    </source>
</evidence>
<keyword evidence="10" id="KW-1185">Reference proteome</keyword>
<dbReference type="GO" id="GO:0016020">
    <property type="term" value="C:membrane"/>
    <property type="evidence" value="ECO:0007669"/>
    <property type="project" value="UniProtKB-SubCell"/>
</dbReference>
<evidence type="ECO:0000256" key="6">
    <source>
        <dbReference type="SAM" id="MobiDB-lite"/>
    </source>
</evidence>
<feature type="domain" description="PLAT" evidence="8">
    <location>
        <begin position="618"/>
        <end position="737"/>
    </location>
</feature>
<dbReference type="Gene3D" id="2.60.220.50">
    <property type="match status" value="1"/>
</dbReference>
<organism evidence="9 10">
    <name type="scientific">Macrostomum lignano</name>
    <dbReference type="NCBI Taxonomy" id="282301"/>
    <lineage>
        <taxon>Eukaryota</taxon>
        <taxon>Metazoa</taxon>
        <taxon>Spiralia</taxon>
        <taxon>Lophotrochozoa</taxon>
        <taxon>Platyhelminthes</taxon>
        <taxon>Rhabditophora</taxon>
        <taxon>Macrostomorpha</taxon>
        <taxon>Macrostomida</taxon>
        <taxon>Macrostomidae</taxon>
        <taxon>Macrostomum</taxon>
    </lineage>
</organism>
<evidence type="ECO:0000313" key="9">
    <source>
        <dbReference type="EMBL" id="PAA49242.1"/>
    </source>
</evidence>
<evidence type="ECO:0000256" key="5">
    <source>
        <dbReference type="PROSITE-ProRule" id="PRU00152"/>
    </source>
</evidence>
<feature type="transmembrane region" description="Helical" evidence="7">
    <location>
        <begin position="575"/>
        <end position="593"/>
    </location>
</feature>
<dbReference type="PROSITE" id="PS50095">
    <property type="entry name" value="PLAT"/>
    <property type="match status" value="1"/>
</dbReference>
<keyword evidence="4 7" id="KW-0472">Membrane</keyword>
<dbReference type="OrthoDB" id="10039908at2759"/>
<dbReference type="PANTHER" id="PTHR10877">
    <property type="entry name" value="POLYCYSTIN FAMILY MEMBER"/>
    <property type="match status" value="1"/>
</dbReference>
<dbReference type="GO" id="GO:0050982">
    <property type="term" value="P:detection of mechanical stimulus"/>
    <property type="evidence" value="ECO:0007669"/>
    <property type="project" value="TreeGrafter"/>
</dbReference>
<feature type="region of interest" description="Disordered" evidence="6">
    <location>
        <begin position="925"/>
        <end position="968"/>
    </location>
</feature>
<dbReference type="Pfam" id="PF01477">
    <property type="entry name" value="PLAT"/>
    <property type="match status" value="1"/>
</dbReference>
<sequence length="968" mass="108898">MLNRKLDSLSDEVKAIYEKQRDKRAQVMELLTQTLLTMTTVTLEQIKLATATMQVITSDMDDLPRNGQLNIKNKVLEVTAALESLIDTIPKQSLTEVVTNTLAAVTQAMTAASIQTKRGTLSDMDKSAGSEFHYYDTDWESSREGFSDMSPAAAKKGLLVETNGIVQGSVSSEVSTDGFGAIQSLVRLLNQRQTSGSNPVRITTAQMSLSLNKSKPNDLSGVEVAVGRSKLQLPTNLCNLTLSGRNCSSDGSAISVAVIAMPTNPYSGIGTNKNPPIPTAAEILTINMLYSKGAEIPVPQTGSGNEFKFVLQKDQTFFELQYIDPDPKRPMPRIPDGVEVPGTAEGPFDKNRVMYQKLILHEFNMLGDDQSVNFQLKFLNFTPGPSNKCRQFLVVGRLWQAPSLMDPGESFDWWGMIPTSTAYCFRLARPDEPDPFTFFVSNEKFKIAKARVMRTAYDWDRKINTVKFGVRELEEEEWDRYTENRRPPVPYTYTKQQFTVKYNIRIYSSTCYSITPGQTSWNSNGCLVGSRTTILQTECMCSHLTSFAGGFIEAPNTIDWEYAFSNFDFTKNPTLFITEIMIAVFFIILFVWARRWDKKDVEKLGVSPLPDNDPEHKYLYELVVTTGLRRNAGTESKVYFALSGARNDSGVRALDDTKRRILQRGCTNRFLLAVEKPLGDLNFMRLWHDNSGKGSAASWYCDTIVAIDLQTRLRYHFVVNRWFAVEEDDGFIDRVLPVAGPEELQQFGYMFSTHTKKDLTDGHLWLSIMARPPESRFTRVERVACCLLLLFLTMVTACMFYQKEGPTKSTSTALNVGPFSLTPRMIFVGVITNVITFVPLFIVMELFRRSRLHTGHVNQLLSAIDKHFEGARSQKSWHVTCDLEDQQETAEGQRAPHTASTGVTNQEITTAMLELREFRTRKKMCQEQSAKPGKREETMKTNMLSKKARVFPPENLRPSLGGSGFSLG</sequence>
<keyword evidence="2 7" id="KW-0812">Transmembrane</keyword>
<protein>
    <recommendedName>
        <fullName evidence="8">PLAT domain-containing protein</fullName>
    </recommendedName>
</protein>
<evidence type="ECO:0000256" key="7">
    <source>
        <dbReference type="SAM" id="Phobius"/>
    </source>
</evidence>
<comment type="caution">
    <text evidence="9">The sequence shown here is derived from an EMBL/GenBank/DDBJ whole genome shotgun (WGS) entry which is preliminary data.</text>
</comment>
<reference evidence="9 10" key="1">
    <citation type="submission" date="2017-06" db="EMBL/GenBank/DDBJ databases">
        <title>A platform for efficient transgenesis in Macrostomum lignano, a flatworm model organism for stem cell research.</title>
        <authorList>
            <person name="Berezikov E."/>
        </authorList>
    </citation>
    <scope>NUCLEOTIDE SEQUENCE [LARGE SCALE GENOMIC DNA]</scope>
    <source>
        <strain evidence="9">DV1</strain>
        <tissue evidence="9">Whole organism</tissue>
    </source>
</reference>
<comment type="caution">
    <text evidence="5">Lacks conserved residue(s) required for the propagation of feature annotation.</text>
</comment>
<evidence type="ECO:0000256" key="1">
    <source>
        <dbReference type="ARBA" id="ARBA00004370"/>
    </source>
</evidence>
<name>A0A267DL10_9PLAT</name>
<evidence type="ECO:0000313" key="10">
    <source>
        <dbReference type="Proteomes" id="UP000215902"/>
    </source>
</evidence>
<dbReference type="InterPro" id="IPR001024">
    <property type="entry name" value="PLAT/LH2_dom"/>
</dbReference>
<accession>A0A267DL10</accession>
<gene>
    <name evidence="9" type="ORF">BOX15_Mlig011201g1</name>
</gene>
<proteinExistence type="predicted"/>
<dbReference type="InterPro" id="IPR051223">
    <property type="entry name" value="Polycystin"/>
</dbReference>
<dbReference type="FunFam" id="2.60.60.20:FF:000022">
    <property type="entry name" value="Uncharacterized protein"/>
    <property type="match status" value="1"/>
</dbReference>
<feature type="region of interest" description="Disordered" evidence="6">
    <location>
        <begin position="885"/>
        <end position="905"/>
    </location>
</feature>
<dbReference type="Gene3D" id="2.60.60.20">
    <property type="entry name" value="PLAT/LH2 domain"/>
    <property type="match status" value="1"/>
</dbReference>
<dbReference type="InterPro" id="IPR000203">
    <property type="entry name" value="GPS"/>
</dbReference>
<dbReference type="InterPro" id="IPR036392">
    <property type="entry name" value="PLAT/LH2_dom_sf"/>
</dbReference>
<dbReference type="STRING" id="282301.A0A267DL10"/>
<dbReference type="InterPro" id="IPR046338">
    <property type="entry name" value="GAIN_dom_sf"/>
</dbReference>
<dbReference type="Proteomes" id="UP000215902">
    <property type="component" value="Unassembled WGS sequence"/>
</dbReference>
<dbReference type="GO" id="GO:0005262">
    <property type="term" value="F:calcium channel activity"/>
    <property type="evidence" value="ECO:0007669"/>
    <property type="project" value="TreeGrafter"/>
</dbReference>
<comment type="subcellular location">
    <subcellularLocation>
        <location evidence="1">Membrane</location>
    </subcellularLocation>
</comment>
<dbReference type="PANTHER" id="PTHR10877:SF150">
    <property type="entry name" value="REJ DOMAIN-CONTAINING PROTEIN"/>
    <property type="match status" value="1"/>
</dbReference>
<dbReference type="EMBL" id="NIVC01003937">
    <property type="protein sequence ID" value="PAA49242.1"/>
    <property type="molecule type" value="Genomic_DNA"/>
</dbReference>
<evidence type="ECO:0000259" key="8">
    <source>
        <dbReference type="PROSITE" id="PS50095"/>
    </source>
</evidence>
<evidence type="ECO:0000256" key="3">
    <source>
        <dbReference type="ARBA" id="ARBA00022989"/>
    </source>
</evidence>
<dbReference type="SMART" id="SM00303">
    <property type="entry name" value="GPS"/>
    <property type="match status" value="1"/>
</dbReference>
<feature type="transmembrane region" description="Helical" evidence="7">
    <location>
        <begin position="822"/>
        <end position="843"/>
    </location>
</feature>
<dbReference type="SMART" id="SM00308">
    <property type="entry name" value="LH2"/>
    <property type="match status" value="1"/>
</dbReference>
<feature type="transmembrane region" description="Helical" evidence="7">
    <location>
        <begin position="783"/>
        <end position="802"/>
    </location>
</feature>
<dbReference type="AlphaFoldDB" id="A0A267DL10"/>
<evidence type="ECO:0000256" key="2">
    <source>
        <dbReference type="ARBA" id="ARBA00022692"/>
    </source>
</evidence>